<organism evidence="14 15">
    <name type="scientific">Macrococcus lamae</name>
    <dbReference type="NCBI Taxonomy" id="198484"/>
    <lineage>
        <taxon>Bacteria</taxon>
        <taxon>Bacillati</taxon>
        <taxon>Bacillota</taxon>
        <taxon>Bacilli</taxon>
        <taxon>Bacillales</taxon>
        <taxon>Staphylococcaceae</taxon>
        <taxon>Macrococcus</taxon>
    </lineage>
</organism>
<dbReference type="Gene3D" id="3.65.10.10">
    <property type="entry name" value="Enolpyruvate transferase domain"/>
    <property type="match status" value="2"/>
</dbReference>
<dbReference type="PANTHER" id="PTHR43783">
    <property type="entry name" value="UDP-N-ACETYLGLUCOSAMINE 1-CARBOXYVINYLTRANSFERASE"/>
    <property type="match status" value="1"/>
</dbReference>
<keyword evidence="12" id="KW-0670">Pyruvate</keyword>
<dbReference type="InterPro" id="IPR001986">
    <property type="entry name" value="Enolpyruvate_Tfrase_dom"/>
</dbReference>
<feature type="binding site" evidence="12">
    <location>
        <begin position="22"/>
        <end position="23"/>
    </location>
    <ligand>
        <name>phosphoenolpyruvate</name>
        <dbReference type="ChEBI" id="CHEBI:58702"/>
    </ligand>
</feature>
<dbReference type="UniPathway" id="UPA00219"/>
<dbReference type="InterPro" id="IPR013792">
    <property type="entry name" value="RNA3'P_cycl/enolpyr_Trfase_a/b"/>
</dbReference>
<dbReference type="GO" id="GO:0005737">
    <property type="term" value="C:cytoplasm"/>
    <property type="evidence" value="ECO:0007669"/>
    <property type="project" value="UniProtKB-SubCell"/>
</dbReference>
<keyword evidence="15" id="KW-1185">Reference proteome</keyword>
<dbReference type="InterPro" id="IPR005750">
    <property type="entry name" value="UDP_GlcNAc_COvinyl_MurA"/>
</dbReference>
<dbReference type="Pfam" id="PF00275">
    <property type="entry name" value="EPSP_synthase"/>
    <property type="match status" value="1"/>
</dbReference>
<feature type="modified residue" description="2-(S-cysteinyl)pyruvic acid O-phosphothioketal" evidence="12">
    <location>
        <position position="118"/>
    </location>
</feature>
<keyword evidence="6 12" id="KW-0133">Cell shape</keyword>
<evidence type="ECO:0000256" key="11">
    <source>
        <dbReference type="ARBA" id="ARBA00047527"/>
    </source>
</evidence>
<evidence type="ECO:0000256" key="12">
    <source>
        <dbReference type="HAMAP-Rule" id="MF_00111"/>
    </source>
</evidence>
<evidence type="ECO:0000256" key="3">
    <source>
        <dbReference type="ARBA" id="ARBA00022490"/>
    </source>
</evidence>
<dbReference type="OrthoDB" id="9803760at2"/>
<comment type="caution">
    <text evidence="14">The sequence shown here is derived from an EMBL/GenBank/DDBJ whole genome shotgun (WGS) entry which is preliminary data.</text>
</comment>
<protein>
    <recommendedName>
        <fullName evidence="12">UDP-N-acetylglucosamine 1-carboxyvinyltransferase</fullName>
        <ecNumber evidence="12">2.5.1.7</ecNumber>
    </recommendedName>
    <alternativeName>
        <fullName evidence="12">Enoylpyruvate transferase</fullName>
    </alternativeName>
    <alternativeName>
        <fullName evidence="12">UDP-N-acetylglucosamine enolpyruvyl transferase</fullName>
        <shortName evidence="12">EPT</shortName>
    </alternativeName>
</protein>
<comment type="pathway">
    <text evidence="2 12">Cell wall biogenesis; peptidoglycan biosynthesis.</text>
</comment>
<dbReference type="CDD" id="cd01555">
    <property type="entry name" value="UdpNAET"/>
    <property type="match status" value="1"/>
</dbReference>
<comment type="catalytic activity">
    <reaction evidence="11 12">
        <text>phosphoenolpyruvate + UDP-N-acetyl-alpha-D-glucosamine = UDP-N-acetyl-3-O-(1-carboxyvinyl)-alpha-D-glucosamine + phosphate</text>
        <dbReference type="Rhea" id="RHEA:18681"/>
        <dbReference type="ChEBI" id="CHEBI:43474"/>
        <dbReference type="ChEBI" id="CHEBI:57705"/>
        <dbReference type="ChEBI" id="CHEBI:58702"/>
        <dbReference type="ChEBI" id="CHEBI:68483"/>
        <dbReference type="EC" id="2.5.1.7"/>
    </reaction>
</comment>
<feature type="domain" description="Enolpyruvate transferase" evidence="13">
    <location>
        <begin position="7"/>
        <end position="407"/>
    </location>
</feature>
<gene>
    <name evidence="12 14" type="primary">murA</name>
    <name evidence="14" type="ORF">ERX29_06605</name>
</gene>
<dbReference type="GO" id="GO:0008760">
    <property type="term" value="F:UDP-N-acetylglucosamine 1-carboxyvinyltransferase activity"/>
    <property type="evidence" value="ECO:0007669"/>
    <property type="project" value="UniProtKB-UniRule"/>
</dbReference>
<feature type="active site" description="Proton donor" evidence="12">
    <location>
        <position position="118"/>
    </location>
</feature>
<dbReference type="PANTHER" id="PTHR43783:SF1">
    <property type="entry name" value="UDP-N-ACETYLGLUCOSAMINE 1-CARBOXYVINYLTRANSFERASE"/>
    <property type="match status" value="1"/>
</dbReference>
<dbReference type="NCBIfam" id="NF006873">
    <property type="entry name" value="PRK09369.1"/>
    <property type="match status" value="1"/>
</dbReference>
<evidence type="ECO:0000256" key="1">
    <source>
        <dbReference type="ARBA" id="ARBA00004496"/>
    </source>
</evidence>
<feature type="binding site" evidence="12">
    <location>
        <position position="94"/>
    </location>
    <ligand>
        <name>UDP-N-acetyl-alpha-D-glucosamine</name>
        <dbReference type="ChEBI" id="CHEBI:57705"/>
    </ligand>
</feature>
<dbReference type="SUPFAM" id="SSF55205">
    <property type="entry name" value="EPT/RTPC-like"/>
    <property type="match status" value="1"/>
</dbReference>
<evidence type="ECO:0000256" key="4">
    <source>
        <dbReference type="ARBA" id="ARBA00022618"/>
    </source>
</evidence>
<keyword evidence="5 12" id="KW-0808">Transferase</keyword>
<evidence type="ECO:0000256" key="7">
    <source>
        <dbReference type="ARBA" id="ARBA00022984"/>
    </source>
</evidence>
<dbReference type="GO" id="GO:0071555">
    <property type="term" value="P:cell wall organization"/>
    <property type="evidence" value="ECO:0007669"/>
    <property type="project" value="UniProtKB-KW"/>
</dbReference>
<evidence type="ECO:0000256" key="10">
    <source>
        <dbReference type="ARBA" id="ARBA00038367"/>
    </source>
</evidence>
<evidence type="ECO:0000313" key="14">
    <source>
        <dbReference type="EMBL" id="TDM10514.1"/>
    </source>
</evidence>
<evidence type="ECO:0000256" key="5">
    <source>
        <dbReference type="ARBA" id="ARBA00022679"/>
    </source>
</evidence>
<dbReference type="EMBL" id="SCWB01000010">
    <property type="protein sequence ID" value="TDM10514.1"/>
    <property type="molecule type" value="Genomic_DNA"/>
</dbReference>
<dbReference type="InterPro" id="IPR036968">
    <property type="entry name" value="Enolpyruvate_Tfrase_sf"/>
</dbReference>
<dbReference type="EC" id="2.5.1.7" evidence="12"/>
<keyword evidence="9 12" id="KW-0961">Cell wall biogenesis/degradation</keyword>
<sequence length="427" mass="45346">MDTILIKGGRRLTGTVTVDGAKNAVLPILTASILGSEGVSVFRNVPALSDVETISHVLAGLNVQVAAQGDHTYVVNAADELNHIASYEYVSKMRASILVMGPLLARLGHARVAMPGGCAIGSRPIEQHLKGLTALGAEIIQENGYLVGTVNGRLKGAHIYLDFPSVGATQNILMAAVLADGTTVLDNVAKEPEIVDLADYLNAMGANVTGAGTDRITVRGVESLHGAEHTIIADRIEAGTFMVAAAITRGDVFIEGARADHMSSLISKLEEMGVHVTVKDNGIQVTAPSSLAGVEVKTMPHPGFPTDMQAQMMALMLTADTASSMTETVFENRFMHVDEFIKMNGNIKVNNRTALIQKQQLHGAAVQSTDLRASAALILAGLVAEGYTRVTQLSHLDRGYVNFHGKLQQIGADIKRTGDRKVLAEMR</sequence>
<comment type="subcellular location">
    <subcellularLocation>
        <location evidence="1 12">Cytoplasm</location>
    </subcellularLocation>
</comment>
<dbReference type="GO" id="GO:0009252">
    <property type="term" value="P:peptidoglycan biosynthetic process"/>
    <property type="evidence" value="ECO:0007669"/>
    <property type="project" value="UniProtKB-UniRule"/>
</dbReference>
<dbReference type="AlphaFoldDB" id="A0A4R6BUD2"/>
<dbReference type="GO" id="GO:0008360">
    <property type="term" value="P:regulation of cell shape"/>
    <property type="evidence" value="ECO:0007669"/>
    <property type="project" value="UniProtKB-KW"/>
</dbReference>
<dbReference type="NCBIfam" id="TIGR01072">
    <property type="entry name" value="murA"/>
    <property type="match status" value="1"/>
</dbReference>
<keyword evidence="8 12" id="KW-0131">Cell cycle</keyword>
<dbReference type="Proteomes" id="UP000294802">
    <property type="component" value="Unassembled WGS sequence"/>
</dbReference>
<evidence type="ECO:0000256" key="8">
    <source>
        <dbReference type="ARBA" id="ARBA00023306"/>
    </source>
</evidence>
<keyword evidence="7 12" id="KW-0573">Peptidoglycan synthesis</keyword>
<accession>A0A4R6BUD2</accession>
<name>A0A4R6BUD2_9STAP</name>
<proteinExistence type="inferred from homology"/>
<dbReference type="InterPro" id="IPR050068">
    <property type="entry name" value="MurA_subfamily"/>
</dbReference>
<keyword evidence="3 12" id="KW-0963">Cytoplasm</keyword>
<dbReference type="GO" id="GO:0019277">
    <property type="term" value="P:UDP-N-acetylgalactosamine biosynthetic process"/>
    <property type="evidence" value="ECO:0007669"/>
    <property type="project" value="InterPro"/>
</dbReference>
<feature type="binding site" evidence="12">
    <location>
        <begin position="123"/>
        <end position="127"/>
    </location>
    <ligand>
        <name>UDP-N-acetyl-alpha-D-glucosamine</name>
        <dbReference type="ChEBI" id="CHEBI:57705"/>
    </ligand>
</feature>
<evidence type="ECO:0000256" key="2">
    <source>
        <dbReference type="ARBA" id="ARBA00004752"/>
    </source>
</evidence>
<reference evidence="14 15" key="1">
    <citation type="submission" date="2019-01" db="EMBL/GenBank/DDBJ databases">
        <title>Draft genome sequences of the type strains of six Macrococcus species.</title>
        <authorList>
            <person name="Mazhar S."/>
            <person name="Altermann E."/>
            <person name="Hill C."/>
            <person name="Mcauliffe O."/>
        </authorList>
    </citation>
    <scope>NUCLEOTIDE SEQUENCE [LARGE SCALE GENOMIC DNA]</scope>
    <source>
        <strain evidence="14 15">CCM4815</strain>
    </source>
</reference>
<evidence type="ECO:0000256" key="9">
    <source>
        <dbReference type="ARBA" id="ARBA00023316"/>
    </source>
</evidence>
<evidence type="ECO:0000256" key="6">
    <source>
        <dbReference type="ARBA" id="ARBA00022960"/>
    </source>
</evidence>
<comment type="caution">
    <text evidence="12">Lacks conserved residue(s) required for the propagation of feature annotation.</text>
</comment>
<dbReference type="GO" id="GO:0051301">
    <property type="term" value="P:cell division"/>
    <property type="evidence" value="ECO:0007669"/>
    <property type="project" value="UniProtKB-KW"/>
</dbReference>
<evidence type="ECO:0000313" key="15">
    <source>
        <dbReference type="Proteomes" id="UP000294802"/>
    </source>
</evidence>
<dbReference type="HAMAP" id="MF_00111">
    <property type="entry name" value="MurA"/>
    <property type="match status" value="1"/>
</dbReference>
<comment type="similarity">
    <text evidence="10 12">Belongs to the EPSP synthase family. MurA subfamily.</text>
</comment>
<evidence type="ECO:0000259" key="13">
    <source>
        <dbReference type="Pfam" id="PF00275"/>
    </source>
</evidence>
<comment type="function">
    <text evidence="12">Cell wall formation. Adds enolpyruvyl to UDP-N-acetylglucosamine.</text>
</comment>
<feature type="binding site" evidence="12">
    <location>
        <position position="329"/>
    </location>
    <ligand>
        <name>UDP-N-acetyl-alpha-D-glucosamine</name>
        <dbReference type="ChEBI" id="CHEBI:57705"/>
    </ligand>
</feature>
<feature type="binding site" evidence="12">
    <location>
        <position position="307"/>
    </location>
    <ligand>
        <name>UDP-N-acetyl-alpha-D-glucosamine</name>
        <dbReference type="ChEBI" id="CHEBI:57705"/>
    </ligand>
</feature>
<dbReference type="FunFam" id="3.65.10.10:FF:000001">
    <property type="entry name" value="UDP-N-acetylglucosamine 1-carboxyvinyltransferase"/>
    <property type="match status" value="1"/>
</dbReference>
<dbReference type="RefSeq" id="WP_133443912.1">
    <property type="nucleotide sequence ID" value="NZ_SCWB01000010.1"/>
</dbReference>
<keyword evidence="4 12" id="KW-0132">Cell division</keyword>